<dbReference type="InterPro" id="IPR013761">
    <property type="entry name" value="SAM/pointed_sf"/>
</dbReference>
<gene>
    <name evidence="3" type="ORF">OFUS_LOCUS12393</name>
</gene>
<dbReference type="InterPro" id="IPR001660">
    <property type="entry name" value="SAM"/>
</dbReference>
<dbReference type="Gene3D" id="3.30.40.10">
    <property type="entry name" value="Zinc/RING finger domain, C3HC4 (zinc finger)"/>
    <property type="match status" value="1"/>
</dbReference>
<dbReference type="InterPro" id="IPR001841">
    <property type="entry name" value="Znf_RING"/>
</dbReference>
<dbReference type="SMART" id="SM00364">
    <property type="entry name" value="LRR_BAC"/>
    <property type="match status" value="4"/>
</dbReference>
<dbReference type="SMART" id="SM00369">
    <property type="entry name" value="LRR_TYP"/>
    <property type="match status" value="4"/>
</dbReference>
<accession>A0A8J1U2J1</accession>
<dbReference type="InterPro" id="IPR013083">
    <property type="entry name" value="Znf_RING/FYVE/PHD"/>
</dbReference>
<dbReference type="InterPro" id="IPR050216">
    <property type="entry name" value="LRR_domain-containing"/>
</dbReference>
<keyword evidence="4" id="KW-1185">Reference proteome</keyword>
<feature type="compositionally biased region" description="Polar residues" evidence="2">
    <location>
        <begin position="14"/>
        <end position="32"/>
    </location>
</feature>
<feature type="coiled-coil region" evidence="1">
    <location>
        <begin position="338"/>
        <end position="379"/>
    </location>
</feature>
<dbReference type="Proteomes" id="UP000749559">
    <property type="component" value="Unassembled WGS sequence"/>
</dbReference>
<evidence type="ECO:0000313" key="3">
    <source>
        <dbReference type="EMBL" id="CAH1786506.1"/>
    </source>
</evidence>
<dbReference type="EMBL" id="CAIIXF020000006">
    <property type="protein sequence ID" value="CAH1786506.1"/>
    <property type="molecule type" value="Genomic_DNA"/>
</dbReference>
<dbReference type="SMART" id="SM00454">
    <property type="entry name" value="SAM"/>
    <property type="match status" value="1"/>
</dbReference>
<dbReference type="InterPro" id="IPR032675">
    <property type="entry name" value="LRR_dom_sf"/>
</dbReference>
<name>A0A8J1U2J1_OWEFU</name>
<proteinExistence type="predicted"/>
<dbReference type="PROSITE" id="PS50105">
    <property type="entry name" value="SAM_DOMAIN"/>
    <property type="match status" value="1"/>
</dbReference>
<evidence type="ECO:0000256" key="1">
    <source>
        <dbReference type="SAM" id="Coils"/>
    </source>
</evidence>
<dbReference type="PROSITE" id="PS51450">
    <property type="entry name" value="LRR"/>
    <property type="match status" value="1"/>
</dbReference>
<feature type="coiled-coil region" evidence="1">
    <location>
        <begin position="537"/>
        <end position="564"/>
    </location>
</feature>
<dbReference type="PANTHER" id="PTHR48051:SF47">
    <property type="entry name" value="LEUCINE RICH REPEAT AND STERILE ALPHA MOTIF CONTAINING 1"/>
    <property type="match status" value="1"/>
</dbReference>
<dbReference type="PROSITE" id="PS50089">
    <property type="entry name" value="ZF_RING_2"/>
    <property type="match status" value="1"/>
</dbReference>
<feature type="coiled-coil region" evidence="1">
    <location>
        <begin position="270"/>
        <end position="300"/>
    </location>
</feature>
<dbReference type="Pfam" id="PF13920">
    <property type="entry name" value="zf-C3HC4_3"/>
    <property type="match status" value="1"/>
</dbReference>
<dbReference type="Gene3D" id="1.10.150.50">
    <property type="entry name" value="Transcription Factor, Ets-1"/>
    <property type="match status" value="1"/>
</dbReference>
<dbReference type="InterPro" id="IPR003591">
    <property type="entry name" value="Leu-rich_rpt_typical-subtyp"/>
</dbReference>
<evidence type="ECO:0000256" key="2">
    <source>
        <dbReference type="SAM" id="MobiDB-lite"/>
    </source>
</evidence>
<dbReference type="GO" id="GO:0005737">
    <property type="term" value="C:cytoplasm"/>
    <property type="evidence" value="ECO:0007669"/>
    <property type="project" value="TreeGrafter"/>
</dbReference>
<dbReference type="PANTHER" id="PTHR48051">
    <property type="match status" value="1"/>
</dbReference>
<dbReference type="AlphaFoldDB" id="A0A8J1U2J1"/>
<comment type="caution">
    <text evidence="3">The sequence shown here is derived from an EMBL/GenBank/DDBJ whole genome shotgun (WGS) entry which is preliminary data.</text>
</comment>
<dbReference type="InterPro" id="IPR001611">
    <property type="entry name" value="Leu-rich_rpt"/>
</dbReference>
<dbReference type="Gene3D" id="3.80.10.10">
    <property type="entry name" value="Ribonuclease Inhibitor"/>
    <property type="match status" value="1"/>
</dbReference>
<dbReference type="SUPFAM" id="SSF57850">
    <property type="entry name" value="RING/U-box"/>
    <property type="match status" value="1"/>
</dbReference>
<dbReference type="SUPFAM" id="SSF52058">
    <property type="entry name" value="L domain-like"/>
    <property type="match status" value="1"/>
</dbReference>
<dbReference type="Pfam" id="PF13855">
    <property type="entry name" value="LRR_8"/>
    <property type="match status" value="1"/>
</dbReference>
<dbReference type="Pfam" id="PF00536">
    <property type="entry name" value="SAM_1"/>
    <property type="match status" value="1"/>
</dbReference>
<dbReference type="CDD" id="cd16515">
    <property type="entry name" value="RING-HC_LRSAM1"/>
    <property type="match status" value="1"/>
</dbReference>
<keyword evidence="1" id="KW-0175">Coiled coil</keyword>
<reference evidence="3" key="1">
    <citation type="submission" date="2022-03" db="EMBL/GenBank/DDBJ databases">
        <authorList>
            <person name="Martin C."/>
        </authorList>
    </citation>
    <scope>NUCLEOTIDE SEQUENCE</scope>
</reference>
<protein>
    <submittedName>
        <fullName evidence="3">Uncharacterized protein</fullName>
    </submittedName>
</protein>
<evidence type="ECO:0000313" key="4">
    <source>
        <dbReference type="Proteomes" id="UP000749559"/>
    </source>
</evidence>
<dbReference type="OrthoDB" id="1711136at2759"/>
<dbReference type="SUPFAM" id="SSF47769">
    <property type="entry name" value="SAM/Pointed domain"/>
    <property type="match status" value="1"/>
</dbReference>
<sequence length="757" mass="86783">MGGKNSKKKQGQGHTNTSDWGPVTESVTNVSENSKRKLEHLLHMARENPDDTFDISNCELTEVPGGVFALCKVLQKQALLLHTNLLRNLQCGGSFRDLSAVRVLDLHSNQLTKLPVEIGNMKALQVLNLEKNKLTTLPDTIKELQALQSFNLRSNKIKELPDAMCKMRSLRTLDVQDNPLTTLPVQLCEARTLDTLLVNADHMTYPYCDICQAGTESIMRFLCKERGIEYIEPSNFTVAVLGPPISAHQDTIDAKTKILADNDAQLMAHMQQYETRREQKRKEMAELEQQLKEEQQLQAQIATGFANNKLHLVKALAKEQELYDSELMSVRQQKDIENKLFIQNMKEVERDVTNLTNELLEMSEKARKTESFLERIEQERIESEEWFRVRQEESENLRKQDVLDAMQRILQESKDIEQARLNYDSKKRQEAIVYNQKLTAAENYSLQRALSQTSHKQNKFVEYLQDQEKLQKAAFEALQMSKDAKHKRVTEQIDLIEQELAQLSLVEVERRRMKMDFEMNIIAEKRIQLACLLVQLLEERDKRQAELNKRLAEMEQQRLNDQKDYWLVQYQRLMDRKPQSLLDEESSLELAVVDILVQAKADDYIPLFSRHRITIETLLQMTENDLKSMGVHELGVRNQIMAAVEHYDKKVNGVRKDVGKDITDTRTEPAAEIQATPTAPQVLGANGSLDSVALEVTARFFTECVVCMDVKADVIFLDCGHVCCCTTCSKPLKICPICRADIRQLIHLAAGSVLDLT</sequence>
<organism evidence="3 4">
    <name type="scientific">Owenia fusiformis</name>
    <name type="common">Polychaete worm</name>
    <dbReference type="NCBI Taxonomy" id="6347"/>
    <lineage>
        <taxon>Eukaryota</taxon>
        <taxon>Metazoa</taxon>
        <taxon>Spiralia</taxon>
        <taxon>Lophotrochozoa</taxon>
        <taxon>Annelida</taxon>
        <taxon>Polychaeta</taxon>
        <taxon>Sedentaria</taxon>
        <taxon>Canalipalpata</taxon>
        <taxon>Sabellida</taxon>
        <taxon>Oweniida</taxon>
        <taxon>Oweniidae</taxon>
        <taxon>Owenia</taxon>
    </lineage>
</organism>
<feature type="region of interest" description="Disordered" evidence="2">
    <location>
        <begin position="1"/>
        <end position="32"/>
    </location>
</feature>
<feature type="compositionally biased region" description="Basic residues" evidence="2">
    <location>
        <begin position="1"/>
        <end position="11"/>
    </location>
</feature>